<gene>
    <name evidence="2" type="ORF">MCOR33_001454</name>
</gene>
<evidence type="ECO:0000313" key="3">
    <source>
        <dbReference type="Proteomes" id="UP001059893"/>
    </source>
</evidence>
<comment type="caution">
    <text evidence="2">The sequence shown here is derived from an EMBL/GenBank/DDBJ whole genome shotgun (WGS) entry which is preliminary data.</text>
</comment>
<organism evidence="2 3">
    <name type="scientific">Pyricularia grisea</name>
    <name type="common">Crabgrass-specific blast fungus</name>
    <name type="synonym">Magnaporthe grisea</name>
    <dbReference type="NCBI Taxonomy" id="148305"/>
    <lineage>
        <taxon>Eukaryota</taxon>
        <taxon>Fungi</taxon>
        <taxon>Dikarya</taxon>
        <taxon>Ascomycota</taxon>
        <taxon>Pezizomycotina</taxon>
        <taxon>Sordariomycetes</taxon>
        <taxon>Sordariomycetidae</taxon>
        <taxon>Magnaporthales</taxon>
        <taxon>Pyriculariaceae</taxon>
        <taxon>Pyricularia</taxon>
    </lineage>
</organism>
<feature type="compositionally biased region" description="Low complexity" evidence="1">
    <location>
        <begin position="1"/>
        <end position="21"/>
    </location>
</feature>
<keyword evidence="3" id="KW-1185">Reference proteome</keyword>
<protein>
    <submittedName>
        <fullName evidence="2">Uncharacterized protein</fullName>
    </submittedName>
</protein>
<dbReference type="EMBL" id="JABSND010000014">
    <property type="protein sequence ID" value="KAI6303365.1"/>
    <property type="molecule type" value="Genomic_DNA"/>
</dbReference>
<sequence length="198" mass="22335">MRKPVAGTSTTEIEETATAFTDSLSCRHPPWPASDPDDKRQIRQPNTPGSGFDKVRKGKICNSRPSEVARSTTIPRDQRRLVNSRRTNSFFSRCQNPTPNFQTERPSRRLAGRHKIEPKEPRKSPLITTITTVTTIETTLFDSLFPPFFLLLKFRLKSTAIAFDVGKPGEQLAPHFPNRSSHNHKFESHATTLTAVPN</sequence>
<evidence type="ECO:0000313" key="2">
    <source>
        <dbReference type="EMBL" id="KAI6303365.1"/>
    </source>
</evidence>
<evidence type="ECO:0000256" key="1">
    <source>
        <dbReference type="SAM" id="MobiDB-lite"/>
    </source>
</evidence>
<feature type="compositionally biased region" description="Polar residues" evidence="1">
    <location>
        <begin position="63"/>
        <end position="72"/>
    </location>
</feature>
<accession>A0ABQ8NX05</accession>
<proteinExistence type="predicted"/>
<dbReference type="Proteomes" id="UP001059893">
    <property type="component" value="Unassembled WGS sequence"/>
</dbReference>
<reference evidence="2" key="1">
    <citation type="submission" date="2021-01" db="EMBL/GenBank/DDBJ databases">
        <title>Deciphering the adaptive evolutionary patterns associated with biogeogrpahic diversity in the finger millet blast pathogen Magnaporthe oryzae in Eastern Africa.</title>
        <authorList>
            <person name="Onyema G."/>
            <person name="Shittu T.A."/>
            <person name="Dodsworth S."/>
            <person name="Devilliers S."/>
            <person name="Muthumeenakshi S."/>
            <person name="Sreenivasaprasad S."/>
        </authorList>
    </citation>
    <scope>NUCLEOTIDE SEQUENCE</scope>
    <source>
        <strain evidence="2">D15/s37</strain>
    </source>
</reference>
<feature type="region of interest" description="Disordered" evidence="1">
    <location>
        <begin position="1"/>
        <end position="72"/>
    </location>
</feature>
<name>A0ABQ8NX05_PYRGI</name>